<name>A0A6M0RIZ9_9CYAN</name>
<organism evidence="1 2">
    <name type="scientific">Adonisia turfae CCMR0081</name>
    <dbReference type="NCBI Taxonomy" id="2292702"/>
    <lineage>
        <taxon>Bacteria</taxon>
        <taxon>Bacillati</taxon>
        <taxon>Cyanobacteriota</taxon>
        <taxon>Adonisia</taxon>
        <taxon>Adonisia turfae</taxon>
    </lineage>
</organism>
<accession>A0A6M0RIZ9</accession>
<evidence type="ECO:0008006" key="3">
    <source>
        <dbReference type="Google" id="ProtNLM"/>
    </source>
</evidence>
<dbReference type="SUPFAM" id="SSF55144">
    <property type="entry name" value="LigT-like"/>
    <property type="match status" value="1"/>
</dbReference>
<keyword evidence="2" id="KW-1185">Reference proteome</keyword>
<dbReference type="EMBL" id="QXHD01000004">
    <property type="protein sequence ID" value="NEZ55813.1"/>
    <property type="molecule type" value="Genomic_DNA"/>
</dbReference>
<proteinExistence type="predicted"/>
<gene>
    <name evidence="1" type="ORF">DXZ20_09035</name>
</gene>
<dbReference type="RefSeq" id="WP_163697703.1">
    <property type="nucleotide sequence ID" value="NZ_QXHD01000004.1"/>
</dbReference>
<comment type="caution">
    <text evidence="1">The sequence shown here is derived from an EMBL/GenBank/DDBJ whole genome shotgun (WGS) entry which is preliminary data.</text>
</comment>
<dbReference type="PANTHER" id="PTHR28141">
    <property type="entry name" value="2',3'-CYCLIC-NUCLEOTIDE 3'-PHOSPHODIESTERASE"/>
    <property type="match status" value="1"/>
</dbReference>
<dbReference type="InterPro" id="IPR009097">
    <property type="entry name" value="Cyclic_Pdiesterase"/>
</dbReference>
<dbReference type="GO" id="GO:0009187">
    <property type="term" value="P:cyclic nucleotide metabolic process"/>
    <property type="evidence" value="ECO:0007669"/>
    <property type="project" value="TreeGrafter"/>
</dbReference>
<protein>
    <recommendedName>
        <fullName evidence="3">Cyclic phosphodiesterase-like protein</fullName>
    </recommendedName>
</protein>
<evidence type="ECO:0000313" key="2">
    <source>
        <dbReference type="Proteomes" id="UP000481033"/>
    </source>
</evidence>
<sequence length="176" mass="19948">MAVSYYSFWLVPQEPDLTYFQDLINGLTERFKTEPFYPHVTLYSGSLPASLAVTAVVKGLSLTQPIELEVITLNYETHFSKTLYVQLKQTVDFTQLVRDLVTAIPDAPQPRLDPHLSLLYHRLDAVTQQTLTETITLPRSTIQFDQIQVIAAPQNFETQSHVASLRCVHSKLLTLS</sequence>
<dbReference type="Pfam" id="PF13563">
    <property type="entry name" value="2_5_RNA_ligase2"/>
    <property type="match status" value="1"/>
</dbReference>
<dbReference type="Gene3D" id="3.90.1140.10">
    <property type="entry name" value="Cyclic phosphodiesterase"/>
    <property type="match status" value="1"/>
</dbReference>
<dbReference type="PANTHER" id="PTHR28141:SF1">
    <property type="entry name" value="2',3'-CYCLIC-NUCLEOTIDE 3'-PHOSPHODIESTERASE"/>
    <property type="match status" value="1"/>
</dbReference>
<dbReference type="Proteomes" id="UP000481033">
    <property type="component" value="Unassembled WGS sequence"/>
</dbReference>
<dbReference type="GO" id="GO:0004113">
    <property type="term" value="F:2',3'-cyclic-nucleotide 3'-phosphodiesterase activity"/>
    <property type="evidence" value="ECO:0007669"/>
    <property type="project" value="TreeGrafter"/>
</dbReference>
<dbReference type="InterPro" id="IPR012386">
    <property type="entry name" value="Cyclic-nucl_3Pdiesterase"/>
</dbReference>
<reference evidence="1 2" key="1">
    <citation type="journal article" date="2020" name="Microb. Ecol.">
        <title>Ecogenomics of the Marine Benthic Filamentous Cyanobacterium Adonisia.</title>
        <authorList>
            <person name="Walter J.M."/>
            <person name="Coutinho F.H."/>
            <person name="Leomil L."/>
            <person name="Hargreaves P.I."/>
            <person name="Campeao M.E."/>
            <person name="Vieira V.V."/>
            <person name="Silva B.S."/>
            <person name="Fistarol G.O."/>
            <person name="Salomon P.S."/>
            <person name="Sawabe T."/>
            <person name="Mino S."/>
            <person name="Hosokawa M."/>
            <person name="Miyashita H."/>
            <person name="Maruyama F."/>
            <person name="van Verk M.C."/>
            <person name="Dutilh B.E."/>
            <person name="Thompson C.C."/>
            <person name="Thompson F.L."/>
        </authorList>
    </citation>
    <scope>NUCLEOTIDE SEQUENCE [LARGE SCALE GENOMIC DNA]</scope>
    <source>
        <strain evidence="1 2">CCMR0081</strain>
    </source>
</reference>
<dbReference type="AlphaFoldDB" id="A0A6M0RIZ9"/>
<evidence type="ECO:0000313" key="1">
    <source>
        <dbReference type="EMBL" id="NEZ55813.1"/>
    </source>
</evidence>